<proteinExistence type="predicted"/>
<accession>A0A4S2M8F2</accession>
<sequence>MDQIFIDAYPLLFECEGRVEVGDQDYIRFISLSFLPHSIVQASTSDQTFSPSPQIVRNHGHLLKLTSTLQLLPLSTQLSCRGSAEPCSESLNLWFLPPTTQFQPHYQVVKTYGVSTSCSTPEPLLLGLAFFPLTFVLKHLTCISTSPLALSCEYPLLIHAQFFCPEAVCSTRCVR</sequence>
<gene>
    <name evidence="1" type="ORF">CRM22_002882</name>
</gene>
<dbReference type="EMBL" id="SJOL01004965">
    <property type="protein sequence ID" value="TGZ70979.1"/>
    <property type="molecule type" value="Genomic_DNA"/>
</dbReference>
<comment type="caution">
    <text evidence="1">The sequence shown here is derived from an EMBL/GenBank/DDBJ whole genome shotgun (WGS) entry which is preliminary data.</text>
</comment>
<reference evidence="1 2" key="1">
    <citation type="journal article" date="2019" name="BMC Genomics">
        <title>New insights from Opisthorchis felineus genome: update on genomics of the epidemiologically important liver flukes.</title>
        <authorList>
            <person name="Ershov N.I."/>
            <person name="Mordvinov V.A."/>
            <person name="Prokhortchouk E.B."/>
            <person name="Pakharukova M.Y."/>
            <person name="Gunbin K.V."/>
            <person name="Ustyantsev K."/>
            <person name="Genaev M.A."/>
            <person name="Blinov A.G."/>
            <person name="Mazur A."/>
            <person name="Boulygina E."/>
            <person name="Tsygankova S."/>
            <person name="Khrameeva E."/>
            <person name="Chekanov N."/>
            <person name="Fan G."/>
            <person name="Xiao A."/>
            <person name="Zhang H."/>
            <person name="Xu X."/>
            <person name="Yang H."/>
            <person name="Solovyev V."/>
            <person name="Lee S.M."/>
            <person name="Liu X."/>
            <person name="Afonnikov D.A."/>
            <person name="Skryabin K.G."/>
        </authorList>
    </citation>
    <scope>NUCLEOTIDE SEQUENCE [LARGE SCALE GENOMIC DNA]</scope>
    <source>
        <strain evidence="1">AK-0245</strain>
        <tissue evidence="1">Whole organism</tissue>
    </source>
</reference>
<evidence type="ECO:0000313" key="2">
    <source>
        <dbReference type="Proteomes" id="UP000308267"/>
    </source>
</evidence>
<dbReference type="AlphaFoldDB" id="A0A4S2M8F2"/>
<protein>
    <submittedName>
        <fullName evidence="1">Uncharacterized protein</fullName>
    </submittedName>
</protein>
<dbReference type="Proteomes" id="UP000308267">
    <property type="component" value="Unassembled WGS sequence"/>
</dbReference>
<name>A0A4S2M8F2_OPIFE</name>
<keyword evidence="2" id="KW-1185">Reference proteome</keyword>
<evidence type="ECO:0000313" key="1">
    <source>
        <dbReference type="EMBL" id="TGZ70979.1"/>
    </source>
</evidence>
<organism evidence="1 2">
    <name type="scientific">Opisthorchis felineus</name>
    <dbReference type="NCBI Taxonomy" id="147828"/>
    <lineage>
        <taxon>Eukaryota</taxon>
        <taxon>Metazoa</taxon>
        <taxon>Spiralia</taxon>
        <taxon>Lophotrochozoa</taxon>
        <taxon>Platyhelminthes</taxon>
        <taxon>Trematoda</taxon>
        <taxon>Digenea</taxon>
        <taxon>Opisthorchiida</taxon>
        <taxon>Opisthorchiata</taxon>
        <taxon>Opisthorchiidae</taxon>
        <taxon>Opisthorchis</taxon>
    </lineage>
</organism>